<accession>A0A930UVQ3</accession>
<feature type="transmembrane region" description="Helical" evidence="1">
    <location>
        <begin position="6"/>
        <end position="23"/>
    </location>
</feature>
<keyword evidence="1" id="KW-0812">Transmembrane</keyword>
<keyword evidence="1" id="KW-0472">Membrane</keyword>
<name>A0A930UVQ3_9PAST</name>
<organism evidence="2">
    <name type="scientific">Gallibacterium anatis</name>
    <dbReference type="NCBI Taxonomy" id="750"/>
    <lineage>
        <taxon>Bacteria</taxon>
        <taxon>Pseudomonadati</taxon>
        <taxon>Pseudomonadota</taxon>
        <taxon>Gammaproteobacteria</taxon>
        <taxon>Pasteurellales</taxon>
        <taxon>Pasteurellaceae</taxon>
        <taxon>Gallibacterium</taxon>
    </lineage>
</organism>
<comment type="caution">
    <text evidence="2">The sequence shown here is derived from an EMBL/GenBank/DDBJ whole genome shotgun (WGS) entry which is preliminary data.</text>
</comment>
<sequence length="59" mass="6754">MWRSTITMIGLGFIVMAVAVLPFKCGRNDLFRTESSINPIKILPQARDIAKRLFRFISL</sequence>
<evidence type="ECO:0000256" key="1">
    <source>
        <dbReference type="SAM" id="Phobius"/>
    </source>
</evidence>
<dbReference type="EMBL" id="JADION010000005">
    <property type="protein sequence ID" value="MBF4102285.1"/>
    <property type="molecule type" value="Genomic_DNA"/>
</dbReference>
<gene>
    <name evidence="2" type="ORF">INT80_02555</name>
</gene>
<keyword evidence="1" id="KW-1133">Transmembrane helix</keyword>
<evidence type="ECO:0000313" key="2">
    <source>
        <dbReference type="EMBL" id="MBF4102285.1"/>
    </source>
</evidence>
<dbReference type="AlphaFoldDB" id="A0A930UVQ3"/>
<protein>
    <submittedName>
        <fullName evidence="2">Uncharacterized protein</fullName>
    </submittedName>
</protein>
<reference evidence="2" key="1">
    <citation type="submission" date="2020-11" db="EMBL/GenBank/DDBJ databases">
        <title>Gallibacterium anatis 1637, full genome, WGS.</title>
        <authorList>
            <person name="Laishevtcev A.I."/>
            <person name="Yakimova E.A."/>
            <person name="Petkovich D."/>
            <person name="Stepanova T.V."/>
            <person name="Kalendr R.S."/>
            <person name="Rubalsky E.O."/>
            <person name="Zulkarneev E.R."/>
            <person name="Aleshkin A.V."/>
        </authorList>
    </citation>
    <scope>NUCLEOTIDE SEQUENCE</scope>
    <source>
        <strain evidence="2">1637</strain>
    </source>
</reference>
<proteinExistence type="predicted"/>